<reference evidence="2" key="2">
    <citation type="submission" date="2016-05" db="EMBL/GenBank/DDBJ databases">
        <title>Comparative analysis highlights variable genome content of wheat rusts and divergence of the mating loci.</title>
        <authorList>
            <person name="Cuomo C.A."/>
            <person name="Bakkeren G."/>
            <person name="Szabo L."/>
            <person name="Khalil H."/>
            <person name="Joly D."/>
            <person name="Goldberg J."/>
            <person name="Young S."/>
            <person name="Zeng Q."/>
            <person name="Fellers J."/>
        </authorList>
    </citation>
    <scope>NUCLEOTIDE SEQUENCE [LARGE SCALE GENOMIC DNA]</scope>
    <source>
        <strain evidence="2">1-1 BBBD Race 1</strain>
    </source>
</reference>
<reference evidence="3" key="4">
    <citation type="submission" date="2025-05" db="UniProtKB">
        <authorList>
            <consortium name="EnsemblFungi"/>
        </authorList>
    </citation>
    <scope>IDENTIFICATION</scope>
    <source>
        <strain evidence="3">isolate 1-1 / race 1 (BBBD)</strain>
    </source>
</reference>
<dbReference type="OrthoDB" id="2506530at2759"/>
<feature type="compositionally biased region" description="Basic residues" evidence="1">
    <location>
        <begin position="264"/>
        <end position="273"/>
    </location>
</feature>
<dbReference type="VEuPathDB" id="FungiDB:PTTG_28862"/>
<feature type="region of interest" description="Disordered" evidence="1">
    <location>
        <begin position="1"/>
        <end position="47"/>
    </location>
</feature>
<dbReference type="AlphaFoldDB" id="A0A180G9D2"/>
<dbReference type="PANTHER" id="PTHR33324:SF2">
    <property type="entry name" value="MYB_SANT-LIKE DNA-BINDING DOMAIN-CONTAINING PROTEIN"/>
    <property type="match status" value="1"/>
</dbReference>
<evidence type="ECO:0000313" key="4">
    <source>
        <dbReference type="Proteomes" id="UP000005240"/>
    </source>
</evidence>
<evidence type="ECO:0000313" key="3">
    <source>
        <dbReference type="EnsemblFungi" id="PTTG_28862-t43_1-p1"/>
    </source>
</evidence>
<dbReference type="PANTHER" id="PTHR33324">
    <property type="entry name" value="EXPRESSED PROTEIN"/>
    <property type="match status" value="1"/>
</dbReference>
<protein>
    <submittedName>
        <fullName evidence="2 3">Uncharacterized protein</fullName>
    </submittedName>
</protein>
<reference evidence="3 4" key="3">
    <citation type="journal article" date="2017" name="G3 (Bethesda)">
        <title>Comparative analysis highlights variable genome content of wheat rusts and divergence of the mating loci.</title>
        <authorList>
            <person name="Cuomo C.A."/>
            <person name="Bakkeren G."/>
            <person name="Khalil H.B."/>
            <person name="Panwar V."/>
            <person name="Joly D."/>
            <person name="Linning R."/>
            <person name="Sakthikumar S."/>
            <person name="Song X."/>
            <person name="Adiconis X."/>
            <person name="Fan L."/>
            <person name="Goldberg J.M."/>
            <person name="Levin J.Z."/>
            <person name="Young S."/>
            <person name="Zeng Q."/>
            <person name="Anikster Y."/>
            <person name="Bruce M."/>
            <person name="Wang M."/>
            <person name="Yin C."/>
            <person name="McCallum B."/>
            <person name="Szabo L.J."/>
            <person name="Hulbert S."/>
            <person name="Chen X."/>
            <person name="Fellers J.P."/>
        </authorList>
    </citation>
    <scope>NUCLEOTIDE SEQUENCE</scope>
    <source>
        <strain evidence="3">isolate 1-1 / race 1 (BBBD)</strain>
        <strain evidence="4">Isolate 1-1 / race 1 (BBBD)</strain>
    </source>
</reference>
<evidence type="ECO:0000256" key="1">
    <source>
        <dbReference type="SAM" id="MobiDB-lite"/>
    </source>
</evidence>
<name>A0A180G9D2_PUCT1</name>
<sequence>MPPRKKKNSTNPSASQTKKTTVTPAPAPTPAPRSAPTTKKRPPISWEKDTVDGFSSIRILLDWLREDGNYVRWQGNKKKGLNKEALASEVVAIMKERGIDHRNNKDIQTKIQELQENYCKASNWLNNTGSGVLDEDIANGTNNVRAAVLKISKYHYELDEVMGDRTCTKPEALVDSTKGLVPDLLGSDQDEEETSPIKVPLATNQTIDVDEPLSPGPDSSLKRKASYKNRKDKEETSPIKVPLATNQTIDVDEPSSPGPDSSLKRKASYKNRKASLPQGLEKAISESNDFCAKSLRFKERRETNQLALESSQEKKRIKIDKRRLRIEESDAQVRRAHAEAELVRVRIACMTDLKKAGFSNDHIEKFIEKQFGQGSSKNPISDDSATSESSNDSD</sequence>
<accession>A0A180G9D2</accession>
<reference evidence="2" key="1">
    <citation type="submission" date="2009-11" db="EMBL/GenBank/DDBJ databases">
        <authorList>
            <consortium name="The Broad Institute Genome Sequencing Platform"/>
            <person name="Ward D."/>
            <person name="Feldgarden M."/>
            <person name="Earl A."/>
            <person name="Young S.K."/>
            <person name="Zeng Q."/>
            <person name="Koehrsen M."/>
            <person name="Alvarado L."/>
            <person name="Berlin A."/>
            <person name="Bochicchio J."/>
            <person name="Borenstein D."/>
            <person name="Chapman S.B."/>
            <person name="Chen Z."/>
            <person name="Engels R."/>
            <person name="Freedman E."/>
            <person name="Gellesch M."/>
            <person name="Goldberg J."/>
            <person name="Griggs A."/>
            <person name="Gujja S."/>
            <person name="Heilman E."/>
            <person name="Heiman D."/>
            <person name="Hepburn T."/>
            <person name="Howarth C."/>
            <person name="Jen D."/>
            <person name="Larson L."/>
            <person name="Lewis B."/>
            <person name="Mehta T."/>
            <person name="Park D."/>
            <person name="Pearson M."/>
            <person name="Roberts A."/>
            <person name="Saif S."/>
            <person name="Shea T."/>
            <person name="Shenoy N."/>
            <person name="Sisk P."/>
            <person name="Stolte C."/>
            <person name="Sykes S."/>
            <person name="Thomson T."/>
            <person name="Walk T."/>
            <person name="White J."/>
            <person name="Yandava C."/>
            <person name="Izard J."/>
            <person name="Baranova O.V."/>
            <person name="Blanton J.M."/>
            <person name="Tanner A.C."/>
            <person name="Dewhirst F.E."/>
            <person name="Haas B."/>
            <person name="Nusbaum C."/>
            <person name="Birren B."/>
        </authorList>
    </citation>
    <scope>NUCLEOTIDE SEQUENCE [LARGE SCALE GENOMIC DNA]</scope>
    <source>
        <strain evidence="2">1-1 BBBD Race 1</strain>
    </source>
</reference>
<feature type="region of interest" description="Disordered" evidence="1">
    <location>
        <begin position="179"/>
        <end position="275"/>
    </location>
</feature>
<dbReference type="EnsemblFungi" id="PTTG_28862-t43_1">
    <property type="protein sequence ID" value="PTTG_28862-t43_1-p1"/>
    <property type="gene ID" value="PTTG_28862"/>
</dbReference>
<dbReference type="STRING" id="630390.A0A180G9D2"/>
<organism evidence="2">
    <name type="scientific">Puccinia triticina (isolate 1-1 / race 1 (BBBD))</name>
    <name type="common">Brown leaf rust fungus</name>
    <dbReference type="NCBI Taxonomy" id="630390"/>
    <lineage>
        <taxon>Eukaryota</taxon>
        <taxon>Fungi</taxon>
        <taxon>Dikarya</taxon>
        <taxon>Basidiomycota</taxon>
        <taxon>Pucciniomycotina</taxon>
        <taxon>Pucciniomycetes</taxon>
        <taxon>Pucciniales</taxon>
        <taxon>Pucciniaceae</taxon>
        <taxon>Puccinia</taxon>
    </lineage>
</organism>
<proteinExistence type="predicted"/>
<feature type="region of interest" description="Disordered" evidence="1">
    <location>
        <begin position="369"/>
        <end position="394"/>
    </location>
</feature>
<keyword evidence="4" id="KW-1185">Reference proteome</keyword>
<dbReference type="Proteomes" id="UP000005240">
    <property type="component" value="Unassembled WGS sequence"/>
</dbReference>
<feature type="compositionally biased region" description="Polar residues" evidence="1">
    <location>
        <begin position="372"/>
        <end position="394"/>
    </location>
</feature>
<evidence type="ECO:0000313" key="2">
    <source>
        <dbReference type="EMBL" id="OAV88932.1"/>
    </source>
</evidence>
<gene>
    <name evidence="2" type="ORF">PTTG_28862</name>
</gene>
<dbReference type="EMBL" id="ADAS02000147">
    <property type="protein sequence ID" value="OAV88932.1"/>
    <property type="molecule type" value="Genomic_DNA"/>
</dbReference>